<name>A0A6C0FBB2_9ZZZZ</name>
<evidence type="ECO:0000313" key="6">
    <source>
        <dbReference type="EMBL" id="QHT38141.1"/>
    </source>
</evidence>
<dbReference type="Gene3D" id="3.30.40.10">
    <property type="entry name" value="Zinc/RING finger domain, C3HC4 (zinc finger)"/>
    <property type="match status" value="1"/>
</dbReference>
<evidence type="ECO:0000256" key="2">
    <source>
        <dbReference type="ARBA" id="ARBA00022771"/>
    </source>
</evidence>
<keyword evidence="2" id="KW-0863">Zinc-finger</keyword>
<evidence type="ECO:0000256" key="3">
    <source>
        <dbReference type="ARBA" id="ARBA00022833"/>
    </source>
</evidence>
<accession>A0A6C0FBB2</accession>
<feature type="compositionally biased region" description="Polar residues" evidence="4">
    <location>
        <begin position="129"/>
        <end position="140"/>
    </location>
</feature>
<dbReference type="PANTHER" id="PTHR14155">
    <property type="entry name" value="RING FINGER DOMAIN-CONTAINING"/>
    <property type="match status" value="1"/>
</dbReference>
<evidence type="ECO:0000259" key="5">
    <source>
        <dbReference type="PROSITE" id="PS50089"/>
    </source>
</evidence>
<sequence>MDNMNRQRNTNYQNNLRHSISDYISNNLDQLTRNNQSQRNTRTRLNSMSQSNNISNNQLITNIIDSLNRNMLIYHVNISEYLSSITTILNLIDNENNNVEETNTQNEQTSERQTQNEQTPQTRNEEINRNNQTSELQPRTTYYYRSNPVRSNVPAQYIDPINNDRSDIWRRWATRTPISTDNMNSPFRGLGRSPRQPPPGLLPPQGSTNGINQPGIQQRTPFNIYNFLSRNNDPFSNNELMQEYFQNLFQNVIVSPTAEQIENATEVFPYTEGLQLINYRCPITLEEFQENDNIRRIRYCGHCFNEESIQHWFRNNVRCPVCRLDIRDVSENIIETEQVNTNINNRHDEDTDNDSIDEDTLNNGVIDRNEYIPSPRPLRPTLSDISVSTSSTINDTQMDTFLSNFANNIRDNLTDNLENMMQPMDGTISSHIHIDIPFEQFNYESLYDLCGNFFENHDYP</sequence>
<dbReference type="Pfam" id="PF13639">
    <property type="entry name" value="zf-RING_2"/>
    <property type="match status" value="1"/>
</dbReference>
<feature type="region of interest" description="Disordered" evidence="4">
    <location>
        <begin position="101"/>
        <end position="140"/>
    </location>
</feature>
<feature type="region of interest" description="Disordered" evidence="4">
    <location>
        <begin position="180"/>
        <end position="216"/>
    </location>
</feature>
<dbReference type="InterPro" id="IPR013083">
    <property type="entry name" value="Znf_RING/FYVE/PHD"/>
</dbReference>
<dbReference type="EMBL" id="MN738826">
    <property type="protein sequence ID" value="QHT38141.1"/>
    <property type="molecule type" value="Genomic_DNA"/>
</dbReference>
<dbReference type="InterPro" id="IPR001841">
    <property type="entry name" value="Znf_RING"/>
</dbReference>
<dbReference type="GO" id="GO:0008270">
    <property type="term" value="F:zinc ion binding"/>
    <property type="evidence" value="ECO:0007669"/>
    <property type="project" value="UniProtKB-KW"/>
</dbReference>
<dbReference type="InterPro" id="IPR053238">
    <property type="entry name" value="RING-H2_zinc_finger"/>
</dbReference>
<feature type="domain" description="RING-type" evidence="5">
    <location>
        <begin position="281"/>
        <end position="323"/>
    </location>
</feature>
<protein>
    <recommendedName>
        <fullName evidence="5">RING-type domain-containing protein</fullName>
    </recommendedName>
</protein>
<proteinExistence type="predicted"/>
<evidence type="ECO:0000256" key="4">
    <source>
        <dbReference type="SAM" id="MobiDB-lite"/>
    </source>
</evidence>
<organism evidence="6">
    <name type="scientific">viral metagenome</name>
    <dbReference type="NCBI Taxonomy" id="1070528"/>
    <lineage>
        <taxon>unclassified sequences</taxon>
        <taxon>metagenomes</taxon>
        <taxon>organismal metagenomes</taxon>
    </lineage>
</organism>
<feature type="compositionally biased region" description="Low complexity" evidence="4">
    <location>
        <begin position="101"/>
        <end position="119"/>
    </location>
</feature>
<reference evidence="6" key="1">
    <citation type="journal article" date="2020" name="Nature">
        <title>Giant virus diversity and host interactions through global metagenomics.</title>
        <authorList>
            <person name="Schulz F."/>
            <person name="Roux S."/>
            <person name="Paez-Espino D."/>
            <person name="Jungbluth S."/>
            <person name="Walsh D.A."/>
            <person name="Denef V.J."/>
            <person name="McMahon K.D."/>
            <person name="Konstantinidis K.T."/>
            <person name="Eloe-Fadrosh E.A."/>
            <person name="Kyrpides N.C."/>
            <person name="Woyke T."/>
        </authorList>
    </citation>
    <scope>NUCLEOTIDE SEQUENCE</scope>
    <source>
        <strain evidence="6">GVMAG-S-ERX556049-19</strain>
    </source>
</reference>
<dbReference type="PROSITE" id="PS50089">
    <property type="entry name" value="ZF_RING_2"/>
    <property type="match status" value="1"/>
</dbReference>
<dbReference type="PANTHER" id="PTHR14155:SF627">
    <property type="entry name" value="OS06G0192800 PROTEIN"/>
    <property type="match status" value="1"/>
</dbReference>
<keyword evidence="3" id="KW-0862">Zinc</keyword>
<evidence type="ECO:0000256" key="1">
    <source>
        <dbReference type="ARBA" id="ARBA00022723"/>
    </source>
</evidence>
<dbReference type="SUPFAM" id="SSF57850">
    <property type="entry name" value="RING/U-box"/>
    <property type="match status" value="1"/>
</dbReference>
<dbReference type="AlphaFoldDB" id="A0A6C0FBB2"/>
<keyword evidence="1" id="KW-0479">Metal-binding</keyword>